<keyword evidence="5 6" id="KW-0472">Membrane</keyword>
<evidence type="ECO:0000256" key="1">
    <source>
        <dbReference type="ARBA" id="ARBA00004651"/>
    </source>
</evidence>
<keyword evidence="2 6" id="KW-1003">Cell membrane</keyword>
<protein>
    <recommendedName>
        <fullName evidence="6">TVP38/TMEM64 family membrane protein</fullName>
    </recommendedName>
</protein>
<evidence type="ECO:0000313" key="9">
    <source>
        <dbReference type="Proteomes" id="UP001204953"/>
    </source>
</evidence>
<evidence type="ECO:0000256" key="6">
    <source>
        <dbReference type="RuleBase" id="RU366058"/>
    </source>
</evidence>
<sequence length="221" mass="24240">MLTRLLKNPRFWLAMAIGVSLLLCLLTPLKGIFDRSLLINTLQQRGNAAVYLFVIIYTIATVLGIPATIFTVAGGAVFGLIWGTLWSVVGATLGAIGAFWVARYLLRDWAKRRFGHHKALVSFNQAVIDKPLPFVLAVRFAPISPFNIVNFLFGLTPIEGYHYTIGTFFGIIPGTIAYTWLGVTGDAAWQGGDSLPFFLALGFLTLLSLLPILVKRLGVRD</sequence>
<feature type="domain" description="VTT" evidence="7">
    <location>
        <begin position="65"/>
        <end position="182"/>
    </location>
</feature>
<feature type="transmembrane region" description="Helical" evidence="6">
    <location>
        <begin position="84"/>
        <end position="106"/>
    </location>
</feature>
<dbReference type="EMBL" id="JAMZMM010000075">
    <property type="protein sequence ID" value="MCP2728806.1"/>
    <property type="molecule type" value="Genomic_DNA"/>
</dbReference>
<dbReference type="Pfam" id="PF09335">
    <property type="entry name" value="VTT_dom"/>
    <property type="match status" value="1"/>
</dbReference>
<feature type="transmembrane region" description="Helical" evidence="6">
    <location>
        <begin position="50"/>
        <end position="78"/>
    </location>
</feature>
<keyword evidence="9" id="KW-1185">Reference proteome</keyword>
<dbReference type="Proteomes" id="UP001204953">
    <property type="component" value="Unassembled WGS sequence"/>
</dbReference>
<evidence type="ECO:0000313" key="8">
    <source>
        <dbReference type="EMBL" id="MCP2728806.1"/>
    </source>
</evidence>
<comment type="subcellular location">
    <subcellularLocation>
        <location evidence="1 6">Cell membrane</location>
        <topology evidence="1 6">Multi-pass membrane protein</topology>
    </subcellularLocation>
</comment>
<evidence type="ECO:0000256" key="5">
    <source>
        <dbReference type="ARBA" id="ARBA00023136"/>
    </source>
</evidence>
<proteinExistence type="inferred from homology"/>
<dbReference type="RefSeq" id="WP_254011599.1">
    <property type="nucleotide sequence ID" value="NZ_JAMZMM010000075.1"/>
</dbReference>
<reference evidence="8" key="1">
    <citation type="submission" date="2022-06" db="EMBL/GenBank/DDBJ databases">
        <title>New cyanobacteria of genus Symplocastrum in benthos of Lake Baikal.</title>
        <authorList>
            <person name="Sorokovikova E."/>
            <person name="Tikhonova I."/>
            <person name="Krasnopeev A."/>
            <person name="Evseev P."/>
            <person name="Gladkikh A."/>
            <person name="Belykh O."/>
        </authorList>
    </citation>
    <scope>NUCLEOTIDE SEQUENCE</scope>
    <source>
        <strain evidence="8">BBK-W-15</strain>
    </source>
</reference>
<comment type="similarity">
    <text evidence="6">Belongs to the TVP38/TMEM64 family.</text>
</comment>
<feature type="transmembrane region" description="Helical" evidence="6">
    <location>
        <begin position="12"/>
        <end position="29"/>
    </location>
</feature>
<dbReference type="AlphaFoldDB" id="A0AAE3KMH1"/>
<feature type="transmembrane region" description="Helical" evidence="6">
    <location>
        <begin position="161"/>
        <end position="183"/>
    </location>
</feature>
<dbReference type="PANTHER" id="PTHR12677:SF59">
    <property type="entry name" value="GOLGI APPARATUS MEMBRANE PROTEIN TVP38-RELATED"/>
    <property type="match status" value="1"/>
</dbReference>
<dbReference type="GO" id="GO:0005886">
    <property type="term" value="C:plasma membrane"/>
    <property type="evidence" value="ECO:0007669"/>
    <property type="project" value="UniProtKB-SubCell"/>
</dbReference>
<evidence type="ECO:0000256" key="4">
    <source>
        <dbReference type="ARBA" id="ARBA00022989"/>
    </source>
</evidence>
<dbReference type="InterPro" id="IPR015414">
    <property type="entry name" value="TMEM64"/>
</dbReference>
<dbReference type="PANTHER" id="PTHR12677">
    <property type="entry name" value="GOLGI APPARATUS MEMBRANE PROTEIN TVP38-RELATED"/>
    <property type="match status" value="1"/>
</dbReference>
<gene>
    <name evidence="8" type="ORF">NJ959_10040</name>
</gene>
<organism evidence="8 9">
    <name type="scientific">Limnofasciculus baicalensis BBK-W-15</name>
    <dbReference type="NCBI Taxonomy" id="2699891"/>
    <lineage>
        <taxon>Bacteria</taxon>
        <taxon>Bacillati</taxon>
        <taxon>Cyanobacteriota</taxon>
        <taxon>Cyanophyceae</taxon>
        <taxon>Coleofasciculales</taxon>
        <taxon>Coleofasciculaceae</taxon>
        <taxon>Limnofasciculus</taxon>
        <taxon>Limnofasciculus baicalensis</taxon>
    </lineage>
</organism>
<keyword evidence="3 6" id="KW-0812">Transmembrane</keyword>
<accession>A0AAE3KMH1</accession>
<dbReference type="InterPro" id="IPR032816">
    <property type="entry name" value="VTT_dom"/>
</dbReference>
<feature type="transmembrane region" description="Helical" evidence="6">
    <location>
        <begin position="195"/>
        <end position="214"/>
    </location>
</feature>
<evidence type="ECO:0000256" key="2">
    <source>
        <dbReference type="ARBA" id="ARBA00022475"/>
    </source>
</evidence>
<keyword evidence="4 6" id="KW-1133">Transmembrane helix</keyword>
<comment type="caution">
    <text evidence="8">The sequence shown here is derived from an EMBL/GenBank/DDBJ whole genome shotgun (WGS) entry which is preliminary data.</text>
</comment>
<name>A0AAE3KMH1_9CYAN</name>
<evidence type="ECO:0000256" key="3">
    <source>
        <dbReference type="ARBA" id="ARBA00022692"/>
    </source>
</evidence>
<evidence type="ECO:0000259" key="7">
    <source>
        <dbReference type="Pfam" id="PF09335"/>
    </source>
</evidence>